<keyword evidence="2" id="KW-0472">Membrane</keyword>
<keyword evidence="2" id="KW-0812">Transmembrane</keyword>
<dbReference type="AlphaFoldDB" id="A0A5N6TS46"/>
<dbReference type="EMBL" id="ML742139">
    <property type="protein sequence ID" value="KAE8148979.1"/>
    <property type="molecule type" value="Genomic_DNA"/>
</dbReference>
<keyword evidence="4" id="KW-1185">Reference proteome</keyword>
<proteinExistence type="predicted"/>
<organism evidence="3 4">
    <name type="scientific">Aspergillus avenaceus</name>
    <dbReference type="NCBI Taxonomy" id="36643"/>
    <lineage>
        <taxon>Eukaryota</taxon>
        <taxon>Fungi</taxon>
        <taxon>Dikarya</taxon>
        <taxon>Ascomycota</taxon>
        <taxon>Pezizomycotina</taxon>
        <taxon>Eurotiomycetes</taxon>
        <taxon>Eurotiomycetidae</taxon>
        <taxon>Eurotiales</taxon>
        <taxon>Aspergillaceae</taxon>
        <taxon>Aspergillus</taxon>
        <taxon>Aspergillus subgen. Circumdati</taxon>
    </lineage>
</organism>
<dbReference type="Proteomes" id="UP000325780">
    <property type="component" value="Unassembled WGS sequence"/>
</dbReference>
<gene>
    <name evidence="3" type="ORF">BDV25DRAFT_157164</name>
</gene>
<evidence type="ECO:0000256" key="1">
    <source>
        <dbReference type="SAM" id="MobiDB-lite"/>
    </source>
</evidence>
<protein>
    <submittedName>
        <fullName evidence="3">Uncharacterized protein</fullName>
    </submittedName>
</protein>
<sequence length="91" mass="10381">MMIMMIDHSLSRSQISPMPRKGQLCLFCLQKHGFHATIAIIVIITIVTIVSSWRISETSDRSIIQTSHSAPFPPEHHGLRHFFRSDPDERG</sequence>
<name>A0A5N6TS46_ASPAV</name>
<keyword evidence="2" id="KW-1133">Transmembrane helix</keyword>
<evidence type="ECO:0000313" key="4">
    <source>
        <dbReference type="Proteomes" id="UP000325780"/>
    </source>
</evidence>
<reference evidence="3 4" key="1">
    <citation type="submission" date="2019-04" db="EMBL/GenBank/DDBJ databases">
        <title>Friends and foes A comparative genomics study of 23 Aspergillus species from section Flavi.</title>
        <authorList>
            <consortium name="DOE Joint Genome Institute"/>
            <person name="Kjaerbolling I."/>
            <person name="Vesth T."/>
            <person name="Frisvad J.C."/>
            <person name="Nybo J.L."/>
            <person name="Theobald S."/>
            <person name="Kildgaard S."/>
            <person name="Isbrandt T."/>
            <person name="Kuo A."/>
            <person name="Sato A."/>
            <person name="Lyhne E.K."/>
            <person name="Kogle M.E."/>
            <person name="Wiebenga A."/>
            <person name="Kun R.S."/>
            <person name="Lubbers R.J."/>
            <person name="Makela M.R."/>
            <person name="Barry K."/>
            <person name="Chovatia M."/>
            <person name="Clum A."/>
            <person name="Daum C."/>
            <person name="Haridas S."/>
            <person name="He G."/>
            <person name="LaButti K."/>
            <person name="Lipzen A."/>
            <person name="Mondo S."/>
            <person name="Riley R."/>
            <person name="Salamov A."/>
            <person name="Simmons B.A."/>
            <person name="Magnuson J.K."/>
            <person name="Henrissat B."/>
            <person name="Mortensen U.H."/>
            <person name="Larsen T.O."/>
            <person name="Devries R.P."/>
            <person name="Grigoriev I.V."/>
            <person name="Machida M."/>
            <person name="Baker S.E."/>
            <person name="Andersen M.R."/>
        </authorList>
    </citation>
    <scope>NUCLEOTIDE SEQUENCE [LARGE SCALE GENOMIC DNA]</scope>
    <source>
        <strain evidence="3 4">IBT 18842</strain>
    </source>
</reference>
<accession>A0A5N6TS46</accession>
<evidence type="ECO:0000256" key="2">
    <source>
        <dbReference type="SAM" id="Phobius"/>
    </source>
</evidence>
<feature type="region of interest" description="Disordered" evidence="1">
    <location>
        <begin position="66"/>
        <end position="91"/>
    </location>
</feature>
<evidence type="ECO:0000313" key="3">
    <source>
        <dbReference type="EMBL" id="KAE8148979.1"/>
    </source>
</evidence>
<feature type="transmembrane region" description="Helical" evidence="2">
    <location>
        <begin position="34"/>
        <end position="53"/>
    </location>
</feature>